<dbReference type="Pfam" id="PF02816">
    <property type="entry name" value="Alpha_kinase"/>
    <property type="match status" value="1"/>
</dbReference>
<dbReference type="SUPFAM" id="SSF54928">
    <property type="entry name" value="RNA-binding domain, RBD"/>
    <property type="match status" value="1"/>
</dbReference>
<evidence type="ECO:0000256" key="1">
    <source>
        <dbReference type="ARBA" id="ARBA00022527"/>
    </source>
</evidence>
<gene>
    <name evidence="6" type="ORF">C9374_010400</name>
</gene>
<dbReference type="GO" id="GO:0005737">
    <property type="term" value="C:cytoplasm"/>
    <property type="evidence" value="ECO:0007669"/>
    <property type="project" value="TreeGrafter"/>
</dbReference>
<dbReference type="GeneID" id="68102854"/>
<dbReference type="GO" id="GO:0004674">
    <property type="term" value="F:protein serine/threonine kinase activity"/>
    <property type="evidence" value="ECO:0007669"/>
    <property type="project" value="UniProtKB-KW"/>
</dbReference>
<dbReference type="PROSITE" id="PS51158">
    <property type="entry name" value="ALPHA_KINASE"/>
    <property type="match status" value="1"/>
</dbReference>
<dbReference type="InterPro" id="IPR052969">
    <property type="entry name" value="Thr-specific_kinase-like"/>
</dbReference>
<protein>
    <recommendedName>
        <fullName evidence="8">Alpha-type protein kinase domain-containing protein</fullName>
    </recommendedName>
</protein>
<dbReference type="GO" id="GO:0003676">
    <property type="term" value="F:nucleic acid binding"/>
    <property type="evidence" value="ECO:0007669"/>
    <property type="project" value="InterPro"/>
</dbReference>
<evidence type="ECO:0000259" key="4">
    <source>
        <dbReference type="PROSITE" id="PS50234"/>
    </source>
</evidence>
<sequence>MYQTLPADRVYDAFQRVAVWDNHRKSFIVDIPSLLSFMNGEPVRSYFKDDQLLEMLRYICQQQDTCSYDEFQTFIQQVATEETRMRSMAPTKPKYIDVCFLLDITDSMQPWITLSKQCIQRIIDEMKKTGSQCVIRYGFVGYRDKTDQEPYTFQPFCVDASHVVTKLEGCQASGGDDFAEDVDEGLNVVLAMDWVSCTRVLIHIADAPGHGNHMHDFGPQYDYYYEHSSSQQTLNLLLSLVEKKIDYTFFQIGPYTEKMTTLFRNQMEQYNEKNSSPKYVLSLDNLSNSIEDTEFLKKITERIKQAQDNSALRISNSEMAKQLIRNVNLNALDDIEWERVKQLPPRKGKTITFLYPFKNMNGKSPREFWEQFSSSSSPKYQCHQVPISIAIDTEKYGEGAQRTSYRAFDKGWGVKLLVKKCHSCRSIEEEIATCKEVVEDQYVSKVMADIFNSKTDIVKIGLKVLEIQLLVFTDANDDISEIYTLESFIEGEYIKYFDNLGNNVFYDNVCTDINSKNAHEVAQAFSHWTYEASGQQMLVSDIQGVGYLITDPAIITNYGCRSLTDMGRQSIENFFSSHVCNTLCKNLGLTSQYGCQTLYLPMNTNIPRGVSFYRFCSGYGCTNFKPFKAGDALGVREYVTYCDKCEKLTSIKAENQHCKVPGCPLKFYVDIWFWHSVGKRPPTKCPYHRGNPRIEKDWVKENRLPYDARFTLEEFHKYLEKEKSKKKPQFSEKVKNTECRSLLVSNLPSDINDNTIRRMFGYSCTMYPFRKNAIIVEFKTEQEQLEKLGLQGHIVGRRILQVEQYFGELPSKRLFLKCKSDSVDMLKEYFSRYQVTPKYIIKEVGVFIQFSSIEEACRFVKQKPFGKEPFLFSRPKEKSLKHNKHNDGGHNLNVMCRAESNFLQYQDPGYY</sequence>
<accession>A0AA88KE95</accession>
<feature type="domain" description="VWFA" evidence="4">
    <location>
        <begin position="97"/>
        <end position="299"/>
    </location>
</feature>
<keyword evidence="2" id="KW-0808">Transferase</keyword>
<dbReference type="PANTHER" id="PTHR47763">
    <property type="entry name" value="ALPHA-PROTEIN KINASE VWKA"/>
    <property type="match status" value="1"/>
</dbReference>
<dbReference type="CDD" id="cd04515">
    <property type="entry name" value="Alpha_kinase"/>
    <property type="match status" value="1"/>
</dbReference>
<dbReference type="InterPro" id="IPR035979">
    <property type="entry name" value="RBD_domain_sf"/>
</dbReference>
<name>A0AA88KE95_NAELO</name>
<comment type="caution">
    <text evidence="6">The sequence shown here is derived from an EMBL/GenBank/DDBJ whole genome shotgun (WGS) entry which is preliminary data.</text>
</comment>
<dbReference type="Gene3D" id="3.20.200.10">
    <property type="entry name" value="MHCK/EF2 kinase"/>
    <property type="match status" value="1"/>
</dbReference>
<evidence type="ECO:0008006" key="8">
    <source>
        <dbReference type="Google" id="ProtNLM"/>
    </source>
</evidence>
<dbReference type="GO" id="GO:0005524">
    <property type="term" value="F:ATP binding"/>
    <property type="evidence" value="ECO:0007669"/>
    <property type="project" value="InterPro"/>
</dbReference>
<evidence type="ECO:0000313" key="7">
    <source>
        <dbReference type="Proteomes" id="UP000816034"/>
    </source>
</evidence>
<dbReference type="InterPro" id="IPR011009">
    <property type="entry name" value="Kinase-like_dom_sf"/>
</dbReference>
<dbReference type="InterPro" id="IPR002035">
    <property type="entry name" value="VWF_A"/>
</dbReference>
<dbReference type="InterPro" id="IPR004166">
    <property type="entry name" value="a-kinase_dom"/>
</dbReference>
<evidence type="ECO:0000259" key="5">
    <source>
        <dbReference type="PROSITE" id="PS51158"/>
    </source>
</evidence>
<dbReference type="SMART" id="SM00327">
    <property type="entry name" value="VWA"/>
    <property type="match status" value="1"/>
</dbReference>
<keyword evidence="7" id="KW-1185">Reference proteome</keyword>
<dbReference type="SUPFAM" id="SSF56112">
    <property type="entry name" value="Protein kinase-like (PK-like)"/>
    <property type="match status" value="1"/>
</dbReference>
<feature type="domain" description="Alpha-type protein kinase" evidence="5">
    <location>
        <begin position="372"/>
        <end position="592"/>
    </location>
</feature>
<dbReference type="PROSITE" id="PS50234">
    <property type="entry name" value="VWFA"/>
    <property type="match status" value="1"/>
</dbReference>
<organism evidence="6 7">
    <name type="scientific">Naegleria lovaniensis</name>
    <name type="common">Amoeba</name>
    <dbReference type="NCBI Taxonomy" id="51637"/>
    <lineage>
        <taxon>Eukaryota</taxon>
        <taxon>Discoba</taxon>
        <taxon>Heterolobosea</taxon>
        <taxon>Tetramitia</taxon>
        <taxon>Eutetramitia</taxon>
        <taxon>Vahlkampfiidae</taxon>
        <taxon>Naegleria</taxon>
    </lineage>
</organism>
<dbReference type="Proteomes" id="UP000816034">
    <property type="component" value="Unassembled WGS sequence"/>
</dbReference>
<dbReference type="AlphaFoldDB" id="A0AA88KE95"/>
<reference evidence="6 7" key="1">
    <citation type="journal article" date="2018" name="BMC Genomics">
        <title>The genome of Naegleria lovaniensis, the basis for a comparative approach to unravel pathogenicity factors of the human pathogenic amoeba N. fowleri.</title>
        <authorList>
            <person name="Liechti N."/>
            <person name="Schurch N."/>
            <person name="Bruggmann R."/>
            <person name="Wittwer M."/>
        </authorList>
    </citation>
    <scope>NUCLEOTIDE SEQUENCE [LARGE SCALE GENOMIC DNA]</scope>
    <source>
        <strain evidence="6 7">ATCC 30569</strain>
    </source>
</reference>
<dbReference type="SMART" id="SM00811">
    <property type="entry name" value="Alpha_kinase"/>
    <property type="match status" value="1"/>
</dbReference>
<dbReference type="PANTHER" id="PTHR47763:SF1">
    <property type="entry name" value="DUF659 DOMAIN-CONTAINING PROTEIN"/>
    <property type="match status" value="1"/>
</dbReference>
<evidence type="ECO:0000256" key="3">
    <source>
        <dbReference type="ARBA" id="ARBA00022777"/>
    </source>
</evidence>
<dbReference type="SUPFAM" id="SSF53300">
    <property type="entry name" value="vWA-like"/>
    <property type="match status" value="1"/>
</dbReference>
<keyword evidence="1" id="KW-0723">Serine/threonine-protein kinase</keyword>
<evidence type="ECO:0000256" key="2">
    <source>
        <dbReference type="ARBA" id="ARBA00022679"/>
    </source>
</evidence>
<dbReference type="CDD" id="cd00198">
    <property type="entry name" value="vWFA"/>
    <property type="match status" value="1"/>
</dbReference>
<proteinExistence type="predicted"/>
<dbReference type="RefSeq" id="XP_044543997.1">
    <property type="nucleotide sequence ID" value="XM_044685941.1"/>
</dbReference>
<dbReference type="InterPro" id="IPR036465">
    <property type="entry name" value="vWFA_dom_sf"/>
</dbReference>
<dbReference type="EMBL" id="PYSW02000042">
    <property type="protein sequence ID" value="KAG2374823.1"/>
    <property type="molecule type" value="Genomic_DNA"/>
</dbReference>
<dbReference type="Gene3D" id="3.40.50.410">
    <property type="entry name" value="von Willebrand factor, type A domain"/>
    <property type="match status" value="1"/>
</dbReference>
<evidence type="ECO:0000313" key="6">
    <source>
        <dbReference type="EMBL" id="KAG2374823.1"/>
    </source>
</evidence>
<keyword evidence="3" id="KW-0418">Kinase</keyword>